<reference evidence="2 3" key="1">
    <citation type="submission" date="2023-09" db="EMBL/GenBank/DDBJ databases">
        <title>Genomes of two closely related lineages of the louse Polyplax serrata with different host specificities.</title>
        <authorList>
            <person name="Martinu J."/>
            <person name="Tarabai H."/>
            <person name="Stefka J."/>
            <person name="Hypsa V."/>
        </authorList>
    </citation>
    <scope>NUCLEOTIDE SEQUENCE [LARGE SCALE GENOMIC DNA]</scope>
    <source>
        <strain evidence="2">98ZLc_SE</strain>
    </source>
</reference>
<protein>
    <submittedName>
        <fullName evidence="2">Uncharacterized protein</fullName>
    </submittedName>
</protein>
<organism evidence="2 3">
    <name type="scientific">Polyplax serrata</name>
    <name type="common">Common mouse louse</name>
    <dbReference type="NCBI Taxonomy" id="468196"/>
    <lineage>
        <taxon>Eukaryota</taxon>
        <taxon>Metazoa</taxon>
        <taxon>Ecdysozoa</taxon>
        <taxon>Arthropoda</taxon>
        <taxon>Hexapoda</taxon>
        <taxon>Insecta</taxon>
        <taxon>Pterygota</taxon>
        <taxon>Neoptera</taxon>
        <taxon>Paraneoptera</taxon>
        <taxon>Psocodea</taxon>
        <taxon>Troctomorpha</taxon>
        <taxon>Phthiraptera</taxon>
        <taxon>Anoplura</taxon>
        <taxon>Polyplacidae</taxon>
        <taxon>Polyplax</taxon>
    </lineage>
</organism>
<evidence type="ECO:0000313" key="2">
    <source>
        <dbReference type="EMBL" id="KAK6626597.1"/>
    </source>
</evidence>
<dbReference type="Proteomes" id="UP001359485">
    <property type="component" value="Unassembled WGS sequence"/>
</dbReference>
<feature type="compositionally biased region" description="Basic and acidic residues" evidence="1">
    <location>
        <begin position="31"/>
        <end position="42"/>
    </location>
</feature>
<feature type="compositionally biased region" description="Basic and acidic residues" evidence="1">
    <location>
        <begin position="9"/>
        <end position="18"/>
    </location>
</feature>
<proteinExistence type="predicted"/>
<evidence type="ECO:0000313" key="3">
    <source>
        <dbReference type="Proteomes" id="UP001359485"/>
    </source>
</evidence>
<name>A0ABR1ATC2_POLSC</name>
<accession>A0ABR1ATC2</accession>
<sequence length="89" mass="10140">MLRLGELLPTHEKNEKMETSSIQAEVDDEKYEQGEEMMKRENFAPPEEEEEEALLLQPSEVGFVTEEAAGRGPTCQNIRAVKKLKFTLS</sequence>
<evidence type="ECO:0000256" key="1">
    <source>
        <dbReference type="SAM" id="MobiDB-lite"/>
    </source>
</evidence>
<dbReference type="EMBL" id="JAWJWF010000045">
    <property type="protein sequence ID" value="KAK6626597.1"/>
    <property type="molecule type" value="Genomic_DNA"/>
</dbReference>
<comment type="caution">
    <text evidence="2">The sequence shown here is derived from an EMBL/GenBank/DDBJ whole genome shotgun (WGS) entry which is preliminary data.</text>
</comment>
<keyword evidence="3" id="KW-1185">Reference proteome</keyword>
<feature type="region of interest" description="Disordered" evidence="1">
    <location>
        <begin position="1"/>
        <end position="50"/>
    </location>
</feature>
<gene>
    <name evidence="2" type="ORF">RUM44_009071</name>
</gene>